<keyword evidence="3 7" id="KW-0805">Transcription regulation</keyword>
<proteinExistence type="inferred from homology"/>
<dbReference type="Proteomes" id="UP001479436">
    <property type="component" value="Unassembled WGS sequence"/>
</dbReference>
<keyword evidence="10" id="KW-1185">Reference proteome</keyword>
<evidence type="ECO:0000256" key="2">
    <source>
        <dbReference type="ARBA" id="ARBA00008035"/>
    </source>
</evidence>
<keyword evidence="4 7" id="KW-0804">Transcription</keyword>
<comment type="similarity">
    <text evidence="2 7">Belongs to the enhancer of polycomb family.</text>
</comment>
<gene>
    <name evidence="9" type="ORF">K7432_002756</name>
</gene>
<reference evidence="9 10" key="1">
    <citation type="submission" date="2023-04" db="EMBL/GenBank/DDBJ databases">
        <title>Genome of Basidiobolus ranarum AG-B5.</title>
        <authorList>
            <person name="Stajich J.E."/>
            <person name="Carter-House D."/>
            <person name="Gryganskyi A."/>
        </authorList>
    </citation>
    <scope>NUCLEOTIDE SEQUENCE [LARGE SCALE GENOMIC DNA]</scope>
    <source>
        <strain evidence="9 10">AG-B5</strain>
    </source>
</reference>
<comment type="caution">
    <text evidence="9">The sequence shown here is derived from an EMBL/GenBank/DDBJ whole genome shotgun (WGS) entry which is preliminary data.</text>
</comment>
<name>A0ABR2X133_9FUNG</name>
<evidence type="ECO:0000313" key="10">
    <source>
        <dbReference type="Proteomes" id="UP001479436"/>
    </source>
</evidence>
<evidence type="ECO:0000256" key="6">
    <source>
        <dbReference type="ARBA" id="ARBA00025513"/>
    </source>
</evidence>
<dbReference type="EMBL" id="JASJQH010000077">
    <property type="protein sequence ID" value="KAK9767448.1"/>
    <property type="molecule type" value="Genomic_DNA"/>
</dbReference>
<dbReference type="PANTHER" id="PTHR14898">
    <property type="entry name" value="ENHANCER OF POLYCOMB"/>
    <property type="match status" value="1"/>
</dbReference>
<sequence length="263" mass="31484">MRKRSLQSEKRIPVYREHEVCSKELQAPSNKTTTIRNIIIPKEQKEFHLRSLLRDNHTVQHIPVPKVDVIYQSNEHFSKRFDLPTNFIRYATSEKQDQVEYNLNEQDEEWLDKLNSQKFQKPLKDSDLELMLATLEQLNQNQEIKYKNIELFSHPRAQNVFKYWKECKRHRKGYLSPRLKMLNINSSSDPYVCFRPISYHIPETFEQNNTKVCKSRSRAVSKNKTKPMEHRKLNPIEELERLRHGVNQAKSALQELKGRYNIH</sequence>
<accession>A0ABR2X133</accession>
<evidence type="ECO:0000256" key="5">
    <source>
        <dbReference type="ARBA" id="ARBA00023242"/>
    </source>
</evidence>
<dbReference type="Pfam" id="PF10513">
    <property type="entry name" value="EPL1"/>
    <property type="match status" value="1"/>
</dbReference>
<comment type="function">
    <text evidence="6">Component of the NuA4 histone acetyltransferase complex which is involved in transcriptional activation of selected genes principally by acetylation of nucleosomal histone H4 and H2A. The NuA4 complex is also involved in DNA repair. Involved in gene silencing by neighboring heterochromatin, blockage of the silencing spreading along the chromosome, and required for cell cycle progression through G2/M.</text>
</comment>
<feature type="domain" description="Enhancer of polycomb-like N-terminal" evidence="8">
    <location>
        <begin position="42"/>
        <end position="137"/>
    </location>
</feature>
<evidence type="ECO:0000259" key="8">
    <source>
        <dbReference type="Pfam" id="PF10513"/>
    </source>
</evidence>
<evidence type="ECO:0000256" key="7">
    <source>
        <dbReference type="RuleBase" id="RU361124"/>
    </source>
</evidence>
<evidence type="ECO:0000256" key="3">
    <source>
        <dbReference type="ARBA" id="ARBA00023015"/>
    </source>
</evidence>
<keyword evidence="5 7" id="KW-0539">Nucleus</keyword>
<protein>
    <recommendedName>
        <fullName evidence="7">Enhancer of polycomb-like protein</fullName>
    </recommendedName>
</protein>
<comment type="subcellular location">
    <subcellularLocation>
        <location evidence="1 7">Nucleus</location>
    </subcellularLocation>
</comment>
<organism evidence="9 10">
    <name type="scientific">Basidiobolus ranarum</name>
    <dbReference type="NCBI Taxonomy" id="34480"/>
    <lineage>
        <taxon>Eukaryota</taxon>
        <taxon>Fungi</taxon>
        <taxon>Fungi incertae sedis</taxon>
        <taxon>Zoopagomycota</taxon>
        <taxon>Entomophthoromycotina</taxon>
        <taxon>Basidiobolomycetes</taxon>
        <taxon>Basidiobolales</taxon>
        <taxon>Basidiobolaceae</taxon>
        <taxon>Basidiobolus</taxon>
    </lineage>
</organism>
<evidence type="ECO:0000256" key="4">
    <source>
        <dbReference type="ARBA" id="ARBA00023163"/>
    </source>
</evidence>
<dbReference type="InterPro" id="IPR019542">
    <property type="entry name" value="Enhancer_polycomb-like_N"/>
</dbReference>
<dbReference type="InterPro" id="IPR024943">
    <property type="entry name" value="Enhancer_polycomb"/>
</dbReference>
<evidence type="ECO:0000256" key="1">
    <source>
        <dbReference type="ARBA" id="ARBA00004123"/>
    </source>
</evidence>
<evidence type="ECO:0000313" key="9">
    <source>
        <dbReference type="EMBL" id="KAK9767448.1"/>
    </source>
</evidence>